<dbReference type="EMBL" id="SHLC01000001">
    <property type="protein sequence ID" value="RZU64920.1"/>
    <property type="molecule type" value="Genomic_DNA"/>
</dbReference>
<dbReference type="RefSeq" id="WP_130505347.1">
    <property type="nucleotide sequence ID" value="NZ_SHLC01000001.1"/>
</dbReference>
<organism evidence="1 2">
    <name type="scientific">Microterricola gilva</name>
    <dbReference type="NCBI Taxonomy" id="393267"/>
    <lineage>
        <taxon>Bacteria</taxon>
        <taxon>Bacillati</taxon>
        <taxon>Actinomycetota</taxon>
        <taxon>Actinomycetes</taxon>
        <taxon>Micrococcales</taxon>
        <taxon>Microbacteriaceae</taxon>
        <taxon>Microterricola</taxon>
    </lineage>
</organism>
<accession>A0A4Q8AK89</accession>
<dbReference type="OrthoDB" id="9975870at2"/>
<dbReference type="Proteomes" id="UP000291483">
    <property type="component" value="Unassembled WGS sequence"/>
</dbReference>
<sequence length="152" mass="16288">MIITDTLSSKALVSTEHLGVERRSAVADALRKEVIAVGASHGVIIRPQSVHISEGQTDDAMLLEVIGEWAPDPTEGVALVGGILDGSIEPIGRGDHVRPPARRLFPVPPRLAEYSTETLITSVGAESVAVYRLAGIDSEHDRWVYEAEVKCA</sequence>
<gene>
    <name evidence="1" type="ORF">EV379_1231</name>
</gene>
<comment type="caution">
    <text evidence="1">The sequence shown here is derived from an EMBL/GenBank/DDBJ whole genome shotgun (WGS) entry which is preliminary data.</text>
</comment>
<name>A0A4Q8AK89_9MICO</name>
<evidence type="ECO:0000313" key="1">
    <source>
        <dbReference type="EMBL" id="RZU64920.1"/>
    </source>
</evidence>
<proteinExistence type="predicted"/>
<reference evidence="1 2" key="1">
    <citation type="submission" date="2019-02" db="EMBL/GenBank/DDBJ databases">
        <title>Sequencing the genomes of 1000 actinobacteria strains.</title>
        <authorList>
            <person name="Klenk H.-P."/>
        </authorList>
    </citation>
    <scope>NUCLEOTIDE SEQUENCE [LARGE SCALE GENOMIC DNA]</scope>
    <source>
        <strain evidence="1 2">DSM 18319</strain>
    </source>
</reference>
<dbReference type="AlphaFoldDB" id="A0A4Q8AK89"/>
<keyword evidence="2" id="KW-1185">Reference proteome</keyword>
<protein>
    <submittedName>
        <fullName evidence="1">Uncharacterized protein</fullName>
    </submittedName>
</protein>
<evidence type="ECO:0000313" key="2">
    <source>
        <dbReference type="Proteomes" id="UP000291483"/>
    </source>
</evidence>